<dbReference type="Pfam" id="PF11222">
    <property type="entry name" value="DUF3017"/>
    <property type="match status" value="1"/>
</dbReference>
<evidence type="ECO:0000313" key="4">
    <source>
        <dbReference type="Proteomes" id="UP000280501"/>
    </source>
</evidence>
<feature type="region of interest" description="Disordered" evidence="1">
    <location>
        <begin position="1"/>
        <end position="64"/>
    </location>
</feature>
<dbReference type="EMBL" id="RKQZ01000001">
    <property type="protein sequence ID" value="RPF22739.1"/>
    <property type="molecule type" value="Genomic_DNA"/>
</dbReference>
<feature type="compositionally biased region" description="Polar residues" evidence="1">
    <location>
        <begin position="1"/>
        <end position="15"/>
    </location>
</feature>
<feature type="transmembrane region" description="Helical" evidence="2">
    <location>
        <begin position="70"/>
        <end position="89"/>
    </location>
</feature>
<keyword evidence="2" id="KW-1133">Transmembrane helix</keyword>
<dbReference type="Proteomes" id="UP000280501">
    <property type="component" value="Unassembled WGS sequence"/>
</dbReference>
<organism evidence="3 4">
    <name type="scientific">Myceligenerans xiligouense</name>
    <dbReference type="NCBI Taxonomy" id="253184"/>
    <lineage>
        <taxon>Bacteria</taxon>
        <taxon>Bacillati</taxon>
        <taxon>Actinomycetota</taxon>
        <taxon>Actinomycetes</taxon>
        <taxon>Micrococcales</taxon>
        <taxon>Promicromonosporaceae</taxon>
        <taxon>Myceligenerans</taxon>
    </lineage>
</organism>
<keyword evidence="2" id="KW-0812">Transmembrane</keyword>
<feature type="compositionally biased region" description="Basic and acidic residues" evidence="1">
    <location>
        <begin position="47"/>
        <end position="63"/>
    </location>
</feature>
<evidence type="ECO:0000256" key="1">
    <source>
        <dbReference type="SAM" id="MobiDB-lite"/>
    </source>
</evidence>
<feature type="transmembrane region" description="Helical" evidence="2">
    <location>
        <begin position="126"/>
        <end position="147"/>
    </location>
</feature>
<evidence type="ECO:0000256" key="2">
    <source>
        <dbReference type="SAM" id="Phobius"/>
    </source>
</evidence>
<dbReference type="RefSeq" id="WP_170177110.1">
    <property type="nucleotide sequence ID" value="NZ_RKQZ01000001.1"/>
</dbReference>
<dbReference type="AlphaFoldDB" id="A0A3N4YNV2"/>
<protein>
    <submittedName>
        <fullName evidence="3">DUF3017 family protein</fullName>
    </submittedName>
</protein>
<evidence type="ECO:0000313" key="3">
    <source>
        <dbReference type="EMBL" id="RPF22739.1"/>
    </source>
</evidence>
<reference evidence="3 4" key="1">
    <citation type="submission" date="2018-11" db="EMBL/GenBank/DDBJ databases">
        <title>Sequencing the genomes of 1000 actinobacteria strains.</title>
        <authorList>
            <person name="Klenk H.-P."/>
        </authorList>
    </citation>
    <scope>NUCLEOTIDE SEQUENCE [LARGE SCALE GENOMIC DNA]</scope>
    <source>
        <strain evidence="3 4">DSM 15700</strain>
    </source>
</reference>
<keyword evidence="4" id="KW-1185">Reference proteome</keyword>
<keyword evidence="2" id="KW-0472">Membrane</keyword>
<feature type="transmembrane region" description="Helical" evidence="2">
    <location>
        <begin position="95"/>
        <end position="114"/>
    </location>
</feature>
<comment type="caution">
    <text evidence="3">The sequence shown here is derived from an EMBL/GenBank/DDBJ whole genome shotgun (WGS) entry which is preliminary data.</text>
</comment>
<accession>A0A3N4YNV2</accession>
<sequence>MDLSGTSDGSESHSGQTGGGTATLVASDWRRPADEAGWNDSALPSERAGHLPAEEDPLDAEHPSRRHTRAVWWLLAGVVLSLLLGLVVGGRAGSLGIAVTLAVAGTFRAVLRGPGPAGLAIRTRSLDVVMYMTVAVLIGVLAVVAPID</sequence>
<name>A0A3N4YNV2_9MICO</name>
<dbReference type="InterPro" id="IPR021385">
    <property type="entry name" value="DUF3017"/>
</dbReference>
<gene>
    <name evidence="3" type="ORF">EDD34_3411</name>
</gene>
<proteinExistence type="predicted"/>